<gene>
    <name evidence="2" type="ORF">DDE19_23015</name>
</gene>
<evidence type="ECO:0000256" key="1">
    <source>
        <dbReference type="SAM" id="Phobius"/>
    </source>
</evidence>
<feature type="transmembrane region" description="Helical" evidence="1">
    <location>
        <begin position="38"/>
        <end position="57"/>
    </location>
</feature>
<keyword evidence="1" id="KW-0472">Membrane</keyword>
<comment type="caution">
    <text evidence="2">The sequence shown here is derived from an EMBL/GenBank/DDBJ whole genome shotgun (WGS) entry which is preliminary data.</text>
</comment>
<dbReference type="AlphaFoldDB" id="A0A3N9XN55"/>
<name>A0A3N9XN55_9ACTN</name>
<keyword evidence="1" id="KW-0812">Transmembrane</keyword>
<organism evidence="2 3">
    <name type="scientific">Micromonospora ureilytica</name>
    <dbReference type="NCBI Taxonomy" id="709868"/>
    <lineage>
        <taxon>Bacteria</taxon>
        <taxon>Bacillati</taxon>
        <taxon>Actinomycetota</taxon>
        <taxon>Actinomycetes</taxon>
        <taxon>Micromonosporales</taxon>
        <taxon>Micromonosporaceae</taxon>
        <taxon>Micromonospora</taxon>
    </lineage>
</organism>
<evidence type="ECO:0000313" key="2">
    <source>
        <dbReference type="EMBL" id="RQX14568.1"/>
    </source>
</evidence>
<reference evidence="2 3" key="1">
    <citation type="submission" date="2018-04" db="EMBL/GenBank/DDBJ databases">
        <title>Micromonosporas from Atacama Desert.</title>
        <authorList>
            <person name="Carro L."/>
            <person name="Klenk H.-P."/>
            <person name="Goodfellow M."/>
        </authorList>
    </citation>
    <scope>NUCLEOTIDE SEQUENCE [LARGE SCALE GENOMIC DNA]</scope>
    <source>
        <strain evidence="2 3">LB19</strain>
    </source>
</reference>
<proteinExistence type="predicted"/>
<evidence type="ECO:0000313" key="3">
    <source>
        <dbReference type="Proteomes" id="UP000278981"/>
    </source>
</evidence>
<keyword evidence="1" id="KW-1133">Transmembrane helix</keyword>
<feature type="transmembrane region" description="Helical" evidence="1">
    <location>
        <begin position="12"/>
        <end position="32"/>
    </location>
</feature>
<sequence>MAMKRLLRFLDAAFITLQAIFALTAVVVTEVLNQRDLHLTFIEALLAMIVIDFFILFSSRWKVLTRSTEEIARTLAHRGIGVEFVERHTFDWRAAVASARHDVFISGTTLTGFVAAKDLFAGLSRRVQVRFLVLNVGDVDILEGFRRMRYSDSERHSQQRYLNQANLFKDLYIRLRDSGNIQFAVSDRIMPMAFIAIDVNRLSENSLIRVQHYLHENEADQATVSYVVRPGNPTYTQYASQIKILWDAALKQNTYLDAP</sequence>
<dbReference type="Proteomes" id="UP000278981">
    <property type="component" value="Unassembled WGS sequence"/>
</dbReference>
<dbReference type="EMBL" id="QDGB01000298">
    <property type="protein sequence ID" value="RQX14568.1"/>
    <property type="molecule type" value="Genomic_DNA"/>
</dbReference>
<protein>
    <submittedName>
        <fullName evidence="2">Uncharacterized protein</fullName>
    </submittedName>
</protein>
<accession>A0A3N9XN55</accession>